<evidence type="ECO:0000313" key="5">
    <source>
        <dbReference type="Proteomes" id="UP000184474"/>
    </source>
</evidence>
<organism evidence="4 5">
    <name type="scientific">Reichenbachiella agariperforans</name>
    <dbReference type="NCBI Taxonomy" id="156994"/>
    <lineage>
        <taxon>Bacteria</taxon>
        <taxon>Pseudomonadati</taxon>
        <taxon>Bacteroidota</taxon>
        <taxon>Cytophagia</taxon>
        <taxon>Cytophagales</taxon>
        <taxon>Reichenbachiellaceae</taxon>
        <taxon>Reichenbachiella</taxon>
    </lineage>
</organism>
<keyword evidence="2" id="KW-0479">Metal-binding</keyword>
<evidence type="ECO:0000256" key="1">
    <source>
        <dbReference type="ARBA" id="ARBA00010996"/>
    </source>
</evidence>
<proteinExistence type="inferred from homology"/>
<accession>A0A1M6S2K4</accession>
<dbReference type="InterPro" id="IPR036249">
    <property type="entry name" value="Thioredoxin-like_sf"/>
</dbReference>
<comment type="similarity">
    <text evidence="1">Belongs to the SCO1/2 family.</text>
</comment>
<gene>
    <name evidence="4" type="ORF">SAMN04488028_104383</name>
</gene>
<name>A0A1M6S2K4_REIAG</name>
<feature type="disulfide bond" description="Redox-active" evidence="3">
    <location>
        <begin position="89"/>
        <end position="93"/>
    </location>
</feature>
<dbReference type="AlphaFoldDB" id="A0A1M6S2K4"/>
<reference evidence="5" key="1">
    <citation type="submission" date="2016-11" db="EMBL/GenBank/DDBJ databases">
        <authorList>
            <person name="Varghese N."/>
            <person name="Submissions S."/>
        </authorList>
    </citation>
    <scope>NUCLEOTIDE SEQUENCE [LARGE SCALE GENOMIC DNA]</scope>
    <source>
        <strain evidence="5">DSM 26134</strain>
    </source>
</reference>
<dbReference type="Proteomes" id="UP000184474">
    <property type="component" value="Unassembled WGS sequence"/>
</dbReference>
<feature type="binding site" evidence="2">
    <location>
        <position position="89"/>
    </location>
    <ligand>
        <name>Cu cation</name>
        <dbReference type="ChEBI" id="CHEBI:23378"/>
    </ligand>
</feature>
<evidence type="ECO:0000256" key="2">
    <source>
        <dbReference type="PIRSR" id="PIRSR603782-1"/>
    </source>
</evidence>
<dbReference type="SUPFAM" id="SSF52833">
    <property type="entry name" value="Thioredoxin-like"/>
    <property type="match status" value="1"/>
</dbReference>
<dbReference type="PANTHER" id="PTHR12151">
    <property type="entry name" value="ELECTRON TRANSPORT PROTIN SCO1/SENC FAMILY MEMBER"/>
    <property type="match status" value="1"/>
</dbReference>
<keyword evidence="3" id="KW-1015">Disulfide bond</keyword>
<dbReference type="Gene3D" id="3.40.30.10">
    <property type="entry name" value="Glutaredoxin"/>
    <property type="match status" value="1"/>
</dbReference>
<dbReference type="GO" id="GO:0046872">
    <property type="term" value="F:metal ion binding"/>
    <property type="evidence" value="ECO:0007669"/>
    <property type="project" value="UniProtKB-KW"/>
</dbReference>
<sequence>MKYSIIISVCTWLLGCSAPQQEQRINAEIELPFYTEETFTPTWIDEDDDTYDSIHQIAPFSFIDQEGNTITDETMKGKVYVANFFFSICPGVCPKMAHNLHLVQEKYATDDRVKILSHTVMPWVDSVARLQEYATLNQIHADQWHLLTGDKTKIYELARNSYFADEGFGKTVTTEEDFLHTEKLILIDSQRRIRGVYNGTLPLDVKRMMEDISTLLD</sequence>
<dbReference type="STRING" id="156994.SAMN04488028_104383"/>
<dbReference type="EMBL" id="FRAA01000004">
    <property type="protein sequence ID" value="SHK39072.1"/>
    <property type="molecule type" value="Genomic_DNA"/>
</dbReference>
<feature type="binding site" evidence="2">
    <location>
        <position position="180"/>
    </location>
    <ligand>
        <name>Cu cation</name>
        <dbReference type="ChEBI" id="CHEBI:23378"/>
    </ligand>
</feature>
<feature type="binding site" evidence="2">
    <location>
        <position position="93"/>
    </location>
    <ligand>
        <name>Cu cation</name>
        <dbReference type="ChEBI" id="CHEBI:23378"/>
    </ligand>
</feature>
<dbReference type="PROSITE" id="PS51257">
    <property type="entry name" value="PROKAR_LIPOPROTEIN"/>
    <property type="match status" value="1"/>
</dbReference>
<keyword evidence="2" id="KW-0186">Copper</keyword>
<evidence type="ECO:0000313" key="4">
    <source>
        <dbReference type="EMBL" id="SHK39072.1"/>
    </source>
</evidence>
<dbReference type="Pfam" id="PF02630">
    <property type="entry name" value="SCO1-SenC"/>
    <property type="match status" value="1"/>
</dbReference>
<dbReference type="InterPro" id="IPR003782">
    <property type="entry name" value="SCO1/SenC"/>
</dbReference>
<protein>
    <submittedName>
        <fullName evidence="4">Protein SCO1/2</fullName>
    </submittedName>
</protein>
<dbReference type="CDD" id="cd02968">
    <property type="entry name" value="SCO"/>
    <property type="match status" value="1"/>
</dbReference>
<keyword evidence="5" id="KW-1185">Reference proteome</keyword>
<evidence type="ECO:0000256" key="3">
    <source>
        <dbReference type="PIRSR" id="PIRSR603782-2"/>
    </source>
</evidence>
<dbReference type="PANTHER" id="PTHR12151:SF25">
    <property type="entry name" value="LINALOOL DEHYDRATASE_ISOMERASE DOMAIN-CONTAINING PROTEIN"/>
    <property type="match status" value="1"/>
</dbReference>